<reference evidence="3" key="1">
    <citation type="submission" date="2006-02" db="EMBL/GenBank/DDBJ databases">
        <title>Complete sequence of chromosome of Rhodoferax ferrireducens DSM 15236.</title>
        <authorList>
            <person name="Copeland A."/>
            <person name="Lucas S."/>
            <person name="Lapidus A."/>
            <person name="Barry K."/>
            <person name="Detter J.C."/>
            <person name="Glavina del Rio T."/>
            <person name="Hammon N."/>
            <person name="Israni S."/>
            <person name="Pitluck S."/>
            <person name="Brettin T."/>
            <person name="Bruce D."/>
            <person name="Han C."/>
            <person name="Tapia R."/>
            <person name="Gilna P."/>
            <person name="Kiss H."/>
            <person name="Schmutz J."/>
            <person name="Larimer F."/>
            <person name="Land M."/>
            <person name="Kyrpides N."/>
            <person name="Ivanova N."/>
            <person name="Richardson P."/>
        </authorList>
    </citation>
    <scope>NUCLEOTIDE SEQUENCE [LARGE SCALE GENOMIC DNA]</scope>
    <source>
        <strain evidence="3">ATCC BAA-621 / DSM 15236 / T118</strain>
    </source>
</reference>
<keyword evidence="1" id="KW-1133">Transmembrane helix</keyword>
<dbReference type="AlphaFoldDB" id="Q21T77"/>
<dbReference type="InterPro" id="IPR025498">
    <property type="entry name" value="DUF4389"/>
</dbReference>
<evidence type="ECO:0000313" key="2">
    <source>
        <dbReference type="EMBL" id="ABD71026.1"/>
    </source>
</evidence>
<organism evidence="2 3">
    <name type="scientific">Albidiferax ferrireducens (strain ATCC BAA-621 / DSM 15236 / T118)</name>
    <name type="common">Rhodoferax ferrireducens</name>
    <dbReference type="NCBI Taxonomy" id="338969"/>
    <lineage>
        <taxon>Bacteria</taxon>
        <taxon>Pseudomonadati</taxon>
        <taxon>Pseudomonadota</taxon>
        <taxon>Betaproteobacteria</taxon>
        <taxon>Burkholderiales</taxon>
        <taxon>Comamonadaceae</taxon>
        <taxon>Rhodoferax</taxon>
    </lineage>
</organism>
<proteinExistence type="predicted"/>
<sequence length="92" mass="10285">MNDFSTETEGPRSIWMRGLLMILMALAYQLASTLLFFVAIIQFILALVSQTPNPRLSAFGCSLGRYQAQNANFVSFASEELPFPFAEWPSSD</sequence>
<name>Q21T77_ALBFT</name>
<protein>
    <submittedName>
        <fullName evidence="2">Putative lipase</fullName>
    </submittedName>
</protein>
<accession>Q21T77</accession>
<gene>
    <name evidence="2" type="ordered locus">Rfer_3317</name>
</gene>
<keyword evidence="3" id="KW-1185">Reference proteome</keyword>
<evidence type="ECO:0000313" key="3">
    <source>
        <dbReference type="Proteomes" id="UP000008332"/>
    </source>
</evidence>
<dbReference type="eggNOG" id="ENOG50332F0">
    <property type="taxonomic scope" value="Bacteria"/>
</dbReference>
<dbReference type="STRING" id="338969.Rfer_3317"/>
<feature type="transmembrane region" description="Helical" evidence="1">
    <location>
        <begin position="20"/>
        <end position="48"/>
    </location>
</feature>
<dbReference type="KEGG" id="rfr:Rfer_3317"/>
<dbReference type="Proteomes" id="UP000008332">
    <property type="component" value="Chromosome"/>
</dbReference>
<dbReference type="Pfam" id="PF14333">
    <property type="entry name" value="DUF4389"/>
    <property type="match status" value="1"/>
</dbReference>
<dbReference type="RefSeq" id="WP_011465589.1">
    <property type="nucleotide sequence ID" value="NC_007908.1"/>
</dbReference>
<dbReference type="HOGENOM" id="CLU_147995_0_1_4"/>
<keyword evidence="1" id="KW-0812">Transmembrane</keyword>
<evidence type="ECO:0000256" key="1">
    <source>
        <dbReference type="SAM" id="Phobius"/>
    </source>
</evidence>
<keyword evidence="1" id="KW-0472">Membrane</keyword>
<dbReference type="OrthoDB" id="5766995at2"/>
<dbReference type="EMBL" id="CP000267">
    <property type="protein sequence ID" value="ABD71026.1"/>
    <property type="molecule type" value="Genomic_DNA"/>
</dbReference>